<comment type="catalytic activity">
    <reaction evidence="5">
        <text>12alpha-hydroxy-3-oxo-5beta-cholan-24-oate + NADH + H(+) = isodeoxycholate + NAD(+)</text>
        <dbReference type="Rhea" id="RHEA:47492"/>
        <dbReference type="ChEBI" id="CHEBI:15378"/>
        <dbReference type="ChEBI" id="CHEBI:57540"/>
        <dbReference type="ChEBI" id="CHEBI:57945"/>
        <dbReference type="ChEBI" id="CHEBI:87733"/>
        <dbReference type="ChEBI" id="CHEBI:87734"/>
    </reaction>
    <physiologicalReaction direction="left-to-right" evidence="5">
        <dbReference type="Rhea" id="RHEA:47493"/>
    </physiologicalReaction>
</comment>
<evidence type="ECO:0000313" key="11">
    <source>
        <dbReference type="EMBL" id="HIU24330.1"/>
    </source>
</evidence>
<dbReference type="PANTHER" id="PTHR24321">
    <property type="entry name" value="DEHYDROGENASES, SHORT CHAIN"/>
    <property type="match status" value="1"/>
</dbReference>
<comment type="similarity">
    <text evidence="1">Belongs to the short-chain dehydrogenases/reductases (SDR) family.</text>
</comment>
<dbReference type="InterPro" id="IPR002347">
    <property type="entry name" value="SDR_fam"/>
</dbReference>
<dbReference type="EMBL" id="DVMQ01000016">
    <property type="protein sequence ID" value="HIU24330.1"/>
    <property type="molecule type" value="Genomic_DNA"/>
</dbReference>
<evidence type="ECO:0000313" key="12">
    <source>
        <dbReference type="Proteomes" id="UP000824078"/>
    </source>
</evidence>
<dbReference type="CDD" id="cd05233">
    <property type="entry name" value="SDR_c"/>
    <property type="match status" value="1"/>
</dbReference>
<dbReference type="SUPFAM" id="SSF51735">
    <property type="entry name" value="NAD(P)-binding Rossmann-fold domains"/>
    <property type="match status" value="1"/>
</dbReference>
<keyword evidence="4" id="KW-0753">Steroid metabolism</keyword>
<dbReference type="InterPro" id="IPR020904">
    <property type="entry name" value="Sc_DH/Rdtase_CS"/>
</dbReference>
<sequence>MGKLEGKFAIVTGAASGIGKATTKRFVDEGAKVCMVDLKQEALEASAADLGLPEGSYVIAPADVTNEEQVKAAVDTCVEAFGTVNVLCNIAGISDEGQAVAEYPVSEFRRILEVNTIGSFCFIHYVMPIMQAQGDGVIVNTSSGDATAAYTYEVGYSASKAAVKQMTRNIANECGEGGKIRCCSVSPGWVATPMATQSIADFSGQDFDNASEVGDLGPLGRMVEPSEVAAIFAFLASDEGKVLNGIDVIVDGGKTLGKA</sequence>
<accession>A0A9D1HZW5</accession>
<name>A0A9D1HZW5_9ACTN</name>
<dbReference type="PANTHER" id="PTHR24321:SF8">
    <property type="entry name" value="ESTRADIOL 17-BETA-DEHYDROGENASE 8-RELATED"/>
    <property type="match status" value="1"/>
</dbReference>
<evidence type="ECO:0000256" key="4">
    <source>
        <dbReference type="ARBA" id="ARBA00023221"/>
    </source>
</evidence>
<dbReference type="GO" id="GO:0008202">
    <property type="term" value="P:steroid metabolic process"/>
    <property type="evidence" value="ECO:0007669"/>
    <property type="project" value="UniProtKB-KW"/>
</dbReference>
<dbReference type="PRINTS" id="PR00081">
    <property type="entry name" value="GDHRDH"/>
</dbReference>
<reference evidence="11" key="2">
    <citation type="journal article" date="2021" name="PeerJ">
        <title>Extensive microbial diversity within the chicken gut microbiome revealed by metagenomics and culture.</title>
        <authorList>
            <person name="Gilroy R."/>
            <person name="Ravi A."/>
            <person name="Getino M."/>
            <person name="Pursley I."/>
            <person name="Horton D.L."/>
            <person name="Alikhan N.F."/>
            <person name="Baker D."/>
            <person name="Gharbi K."/>
            <person name="Hall N."/>
            <person name="Watson M."/>
            <person name="Adriaenssens E.M."/>
            <person name="Foster-Nyarko E."/>
            <person name="Jarju S."/>
            <person name="Secka A."/>
            <person name="Antonio M."/>
            <person name="Oren A."/>
            <person name="Chaudhuri R.R."/>
            <person name="La Ragione R."/>
            <person name="Hildebrand F."/>
            <person name="Pallen M.J."/>
        </authorList>
    </citation>
    <scope>NUCLEOTIDE SEQUENCE</scope>
    <source>
        <strain evidence="11">ChiHjej12B11-29160</strain>
    </source>
</reference>
<dbReference type="AlphaFoldDB" id="A0A9D1HZW5"/>
<comment type="caution">
    <text evidence="11">The sequence shown here is derived from an EMBL/GenBank/DDBJ whole genome shotgun (WGS) entry which is preliminary data.</text>
</comment>
<dbReference type="Proteomes" id="UP000824078">
    <property type="component" value="Unassembled WGS sequence"/>
</dbReference>
<proteinExistence type="inferred from homology"/>
<evidence type="ECO:0000256" key="5">
    <source>
        <dbReference type="ARBA" id="ARBA00050257"/>
    </source>
</evidence>
<dbReference type="GO" id="GO:0016491">
    <property type="term" value="F:oxidoreductase activity"/>
    <property type="evidence" value="ECO:0007669"/>
    <property type="project" value="UniProtKB-KW"/>
</dbReference>
<comment type="catalytic activity">
    <reaction evidence="6">
        <text>3-oxochenodeoxycholate + NADH + H(+) = isochenodeoxycholate + NAD(+)</text>
        <dbReference type="Rhea" id="RHEA:47516"/>
        <dbReference type="ChEBI" id="CHEBI:15378"/>
        <dbReference type="ChEBI" id="CHEBI:57540"/>
        <dbReference type="ChEBI" id="CHEBI:57945"/>
        <dbReference type="ChEBI" id="CHEBI:87730"/>
        <dbReference type="ChEBI" id="CHEBI:87731"/>
    </reaction>
    <physiologicalReaction direction="left-to-right" evidence="6">
        <dbReference type="Rhea" id="RHEA:47517"/>
    </physiologicalReaction>
</comment>
<evidence type="ECO:0000256" key="8">
    <source>
        <dbReference type="ARBA" id="ARBA00052953"/>
    </source>
</evidence>
<gene>
    <name evidence="11" type="ORF">IAD17_05360</name>
</gene>
<dbReference type="InterPro" id="IPR036291">
    <property type="entry name" value="NAD(P)-bd_dom_sf"/>
</dbReference>
<evidence type="ECO:0000256" key="6">
    <source>
        <dbReference type="ARBA" id="ARBA00050953"/>
    </source>
</evidence>
<protein>
    <recommendedName>
        <fullName evidence="9">3beta-hydroxycholanate 3-dehydrogenase (NAD(+))</fullName>
        <ecNumber evidence="9">1.1.1.391</ecNumber>
    </recommendedName>
    <alternativeName>
        <fullName evidence="10">NAD-dependent bile acid 3beta-dehydrogenase</fullName>
    </alternativeName>
</protein>
<reference evidence="11" key="1">
    <citation type="submission" date="2020-10" db="EMBL/GenBank/DDBJ databases">
        <authorList>
            <person name="Gilroy R."/>
        </authorList>
    </citation>
    <scope>NUCLEOTIDE SEQUENCE</scope>
    <source>
        <strain evidence="11">ChiHjej12B11-29160</strain>
    </source>
</reference>
<dbReference type="Gene3D" id="3.40.50.720">
    <property type="entry name" value="NAD(P)-binding Rossmann-like Domain"/>
    <property type="match status" value="1"/>
</dbReference>
<comment type="catalytic activity">
    <reaction evidence="7">
        <text>7alpha,12alpha-dihydroxy-3-oxo-5beta-cholan-24-oate + NADH + H(+) = isocholate + NAD(+)</text>
        <dbReference type="Rhea" id="RHEA:47512"/>
        <dbReference type="ChEBI" id="CHEBI:15378"/>
        <dbReference type="ChEBI" id="CHEBI:57540"/>
        <dbReference type="ChEBI" id="CHEBI:57945"/>
        <dbReference type="ChEBI" id="CHEBI:87735"/>
        <dbReference type="ChEBI" id="CHEBI:87736"/>
    </reaction>
    <physiologicalReaction direction="left-to-right" evidence="7">
        <dbReference type="Rhea" id="RHEA:47513"/>
    </physiologicalReaction>
</comment>
<evidence type="ECO:0000256" key="10">
    <source>
        <dbReference type="ARBA" id="ARBA00081284"/>
    </source>
</evidence>
<comment type="catalytic activity">
    <reaction evidence="8">
        <text>3-oxo-5beta-cholan-24-oate + NADH + H(+) = isolithocholate + NAD(+)</text>
        <dbReference type="Rhea" id="RHEA:47508"/>
        <dbReference type="ChEBI" id="CHEBI:11867"/>
        <dbReference type="ChEBI" id="CHEBI:15378"/>
        <dbReference type="ChEBI" id="CHEBI:57540"/>
        <dbReference type="ChEBI" id="CHEBI:57945"/>
        <dbReference type="ChEBI" id="CHEBI:87728"/>
        <dbReference type="EC" id="1.1.1.391"/>
    </reaction>
    <physiologicalReaction direction="left-to-right" evidence="8">
        <dbReference type="Rhea" id="RHEA:47509"/>
    </physiologicalReaction>
</comment>
<dbReference type="PRINTS" id="PR00080">
    <property type="entry name" value="SDRFAMILY"/>
</dbReference>
<dbReference type="FunFam" id="3.40.50.720:FF:000084">
    <property type="entry name" value="Short-chain dehydrogenase reductase"/>
    <property type="match status" value="1"/>
</dbReference>
<dbReference type="PROSITE" id="PS00061">
    <property type="entry name" value="ADH_SHORT"/>
    <property type="match status" value="1"/>
</dbReference>
<evidence type="ECO:0000256" key="1">
    <source>
        <dbReference type="ARBA" id="ARBA00006484"/>
    </source>
</evidence>
<evidence type="ECO:0000256" key="2">
    <source>
        <dbReference type="ARBA" id="ARBA00023002"/>
    </source>
</evidence>
<dbReference type="Pfam" id="PF13561">
    <property type="entry name" value="adh_short_C2"/>
    <property type="match status" value="1"/>
</dbReference>
<evidence type="ECO:0000256" key="3">
    <source>
        <dbReference type="ARBA" id="ARBA00023098"/>
    </source>
</evidence>
<evidence type="ECO:0000256" key="9">
    <source>
        <dbReference type="ARBA" id="ARBA00067031"/>
    </source>
</evidence>
<keyword evidence="3" id="KW-0443">Lipid metabolism</keyword>
<dbReference type="EC" id="1.1.1.391" evidence="9"/>
<keyword evidence="2" id="KW-0560">Oxidoreductase</keyword>
<organism evidence="11 12">
    <name type="scientific">Candidatus Coprovicinus avistercoris</name>
    <dbReference type="NCBI Taxonomy" id="2840754"/>
    <lineage>
        <taxon>Bacteria</taxon>
        <taxon>Bacillati</taxon>
        <taxon>Actinomycetota</taxon>
        <taxon>Coriobacteriia</taxon>
        <taxon>Coriobacteriales</taxon>
        <taxon>Coriobacteriaceae</taxon>
        <taxon>Coriobacteriaceae incertae sedis</taxon>
        <taxon>Candidatus Coprovicinus</taxon>
    </lineage>
</organism>
<evidence type="ECO:0000256" key="7">
    <source>
        <dbReference type="ARBA" id="ARBA00052497"/>
    </source>
</evidence>